<name>A0ABS0D5U6_9NOCA</name>
<gene>
    <name evidence="4" type="ORF">IU449_02775</name>
</gene>
<keyword evidence="1" id="KW-0521">NADP</keyword>
<dbReference type="InterPro" id="IPR011032">
    <property type="entry name" value="GroES-like_sf"/>
</dbReference>
<organism evidence="4 5">
    <name type="scientific">Nocardia higoensis</name>
    <dbReference type="NCBI Taxonomy" id="228599"/>
    <lineage>
        <taxon>Bacteria</taxon>
        <taxon>Bacillati</taxon>
        <taxon>Actinomycetota</taxon>
        <taxon>Actinomycetes</taxon>
        <taxon>Mycobacteriales</taxon>
        <taxon>Nocardiaceae</taxon>
        <taxon>Nocardia</taxon>
    </lineage>
</organism>
<dbReference type="Proteomes" id="UP000707731">
    <property type="component" value="Unassembled WGS sequence"/>
</dbReference>
<keyword evidence="2" id="KW-0560">Oxidoreductase</keyword>
<feature type="domain" description="Enoyl reductase (ER)" evidence="3">
    <location>
        <begin position="10"/>
        <end position="303"/>
    </location>
</feature>
<dbReference type="CDD" id="cd05289">
    <property type="entry name" value="MDR_like_2"/>
    <property type="match status" value="1"/>
</dbReference>
<comment type="caution">
    <text evidence="4">The sequence shown here is derived from an EMBL/GenBank/DDBJ whole genome shotgun (WGS) entry which is preliminary data.</text>
</comment>
<dbReference type="Pfam" id="PF08240">
    <property type="entry name" value="ADH_N"/>
    <property type="match status" value="1"/>
</dbReference>
<dbReference type="PANTHER" id="PTHR48106">
    <property type="entry name" value="QUINONE OXIDOREDUCTASE PIG3-RELATED"/>
    <property type="match status" value="1"/>
</dbReference>
<accession>A0ABS0D5U6</accession>
<evidence type="ECO:0000313" key="5">
    <source>
        <dbReference type="Proteomes" id="UP000707731"/>
    </source>
</evidence>
<evidence type="ECO:0000256" key="1">
    <source>
        <dbReference type="ARBA" id="ARBA00022857"/>
    </source>
</evidence>
<dbReference type="EMBL" id="JADLQN010000001">
    <property type="protein sequence ID" value="MBF6353480.1"/>
    <property type="molecule type" value="Genomic_DNA"/>
</dbReference>
<sequence>MRAVVARGYGGPEVLQLADVAVPEPGAGQVRIRVRAATVNPVDLVTRSGILVEAGLMTAREVTGIGWDVAGEIDRLGPGVAAWTSGQRVIGLRDLLDVSLGTYAEYVVLDADAVAATPRGLSDVEAATLPLNGLTAEQSVDLLGLSPGDTLLVTGATGAVGGFAVEIAAQQGLRVLAQGTDVEFLRSIGAEWTIARDADVAAEARRLVPGGVHGALDTAGLGIRALAAVRNRGQYVTVVAGADPVPLRGITVHHEWIHAEGRGLARLAESKLTTRVADVLPLHAAAEAHARLAAGSLPGRIVLTP</sequence>
<keyword evidence="5" id="KW-1185">Reference proteome</keyword>
<evidence type="ECO:0000256" key="2">
    <source>
        <dbReference type="ARBA" id="ARBA00023002"/>
    </source>
</evidence>
<protein>
    <submittedName>
        <fullName evidence="4">NADP-dependent oxidoreductase</fullName>
    </submittedName>
</protein>
<evidence type="ECO:0000313" key="4">
    <source>
        <dbReference type="EMBL" id="MBF6353480.1"/>
    </source>
</evidence>
<dbReference type="RefSeq" id="WP_195000380.1">
    <property type="nucleotide sequence ID" value="NZ_JADLQN010000001.1"/>
</dbReference>
<dbReference type="InterPro" id="IPR036291">
    <property type="entry name" value="NAD(P)-bd_dom_sf"/>
</dbReference>
<dbReference type="SMART" id="SM00829">
    <property type="entry name" value="PKS_ER"/>
    <property type="match status" value="1"/>
</dbReference>
<dbReference type="Pfam" id="PF13602">
    <property type="entry name" value="ADH_zinc_N_2"/>
    <property type="match status" value="1"/>
</dbReference>
<dbReference type="Gene3D" id="3.90.180.10">
    <property type="entry name" value="Medium-chain alcohol dehydrogenases, catalytic domain"/>
    <property type="match status" value="1"/>
</dbReference>
<reference evidence="4 5" key="1">
    <citation type="submission" date="2020-10" db="EMBL/GenBank/DDBJ databases">
        <title>Identification of Nocardia species via Next-generation sequencing and recognition of intraspecies genetic diversity.</title>
        <authorList>
            <person name="Li P."/>
            <person name="Li P."/>
            <person name="Lu B."/>
        </authorList>
    </citation>
    <scope>NUCLEOTIDE SEQUENCE [LARGE SCALE GENOMIC DNA]</scope>
    <source>
        <strain evidence="4 5">BJ06-0143</strain>
    </source>
</reference>
<dbReference type="InterPro" id="IPR013154">
    <property type="entry name" value="ADH-like_N"/>
</dbReference>
<dbReference type="PANTHER" id="PTHR48106:SF18">
    <property type="entry name" value="QUINONE OXIDOREDUCTASE PIG3"/>
    <property type="match status" value="1"/>
</dbReference>
<dbReference type="SUPFAM" id="SSF51735">
    <property type="entry name" value="NAD(P)-binding Rossmann-fold domains"/>
    <property type="match status" value="1"/>
</dbReference>
<proteinExistence type="predicted"/>
<dbReference type="SUPFAM" id="SSF50129">
    <property type="entry name" value="GroES-like"/>
    <property type="match status" value="1"/>
</dbReference>
<dbReference type="InterPro" id="IPR020843">
    <property type="entry name" value="ER"/>
</dbReference>
<evidence type="ECO:0000259" key="3">
    <source>
        <dbReference type="SMART" id="SM00829"/>
    </source>
</evidence>
<dbReference type="Gene3D" id="3.40.50.720">
    <property type="entry name" value="NAD(P)-binding Rossmann-like Domain"/>
    <property type="match status" value="1"/>
</dbReference>